<evidence type="ECO:0000313" key="2">
    <source>
        <dbReference type="EMBL" id="TWO68960.1"/>
    </source>
</evidence>
<comment type="caution">
    <text evidence="2">The sequence shown here is derived from an EMBL/GenBank/DDBJ whole genome shotgun (WGS) entry which is preliminary data.</text>
</comment>
<feature type="transmembrane region" description="Helical" evidence="1">
    <location>
        <begin position="64"/>
        <end position="85"/>
    </location>
</feature>
<keyword evidence="3" id="KW-1185">Reference proteome</keyword>
<accession>A0A562ZK41</accession>
<dbReference type="OrthoDB" id="9806665at2"/>
<dbReference type="InterPro" id="IPR003425">
    <property type="entry name" value="CCB3/YggT"/>
</dbReference>
<dbReference type="RefSeq" id="WP_145895112.1">
    <property type="nucleotide sequence ID" value="NZ_VOBQ01000017.1"/>
</dbReference>
<keyword evidence="1" id="KW-1133">Transmembrane helix</keyword>
<feature type="transmembrane region" description="Helical" evidence="1">
    <location>
        <begin position="97"/>
        <end position="119"/>
    </location>
</feature>
<evidence type="ECO:0000256" key="1">
    <source>
        <dbReference type="SAM" id="Phobius"/>
    </source>
</evidence>
<dbReference type="Pfam" id="PF02325">
    <property type="entry name" value="CCB3_YggT"/>
    <property type="match status" value="2"/>
</dbReference>
<dbReference type="EMBL" id="VOBQ01000017">
    <property type="protein sequence ID" value="TWO68960.1"/>
    <property type="molecule type" value="Genomic_DNA"/>
</dbReference>
<sequence>MLSQILSLLLQVAATLLGGACLMRFYMQYQRIPFRNPLGRFVMAVTDWLVLPLRKVLPKARVDIASILGAYLISLAHYSILWLLFGRGGYGLVPVDAIFGVAYMAIWGLIAMLVIYAILSWVRAESDAADVLDAMLAPLLRPFRRVIPLVGGIDLSPLALLVVLQIALIVLGGTREAVLF</sequence>
<dbReference type="AlphaFoldDB" id="A0A562ZK41"/>
<dbReference type="Proteomes" id="UP000318199">
    <property type="component" value="Unassembled WGS sequence"/>
</dbReference>
<keyword evidence="1" id="KW-0472">Membrane</keyword>
<evidence type="ECO:0000313" key="3">
    <source>
        <dbReference type="Proteomes" id="UP000318199"/>
    </source>
</evidence>
<feature type="transmembrane region" description="Helical" evidence="1">
    <location>
        <begin position="146"/>
        <end position="171"/>
    </location>
</feature>
<keyword evidence="1" id="KW-0812">Transmembrane</keyword>
<organism evidence="2 3">
    <name type="scientific">Caenimonas sedimenti</name>
    <dbReference type="NCBI Taxonomy" id="2596921"/>
    <lineage>
        <taxon>Bacteria</taxon>
        <taxon>Pseudomonadati</taxon>
        <taxon>Pseudomonadota</taxon>
        <taxon>Betaproteobacteria</taxon>
        <taxon>Burkholderiales</taxon>
        <taxon>Comamonadaceae</taxon>
        <taxon>Caenimonas</taxon>
    </lineage>
</organism>
<proteinExistence type="predicted"/>
<name>A0A562ZK41_9BURK</name>
<protein>
    <submittedName>
        <fullName evidence="2">YggT family protein</fullName>
    </submittedName>
</protein>
<dbReference type="GO" id="GO:0016020">
    <property type="term" value="C:membrane"/>
    <property type="evidence" value="ECO:0007669"/>
    <property type="project" value="InterPro"/>
</dbReference>
<gene>
    <name evidence="2" type="ORF">FN976_21445</name>
</gene>
<reference evidence="2 3" key="1">
    <citation type="submission" date="2019-07" db="EMBL/GenBank/DDBJ databases">
        <title>Caenimonas sedimenti sp. nov., isolated from activated sludge.</title>
        <authorList>
            <person name="Xu J."/>
        </authorList>
    </citation>
    <scope>NUCLEOTIDE SEQUENCE [LARGE SCALE GENOMIC DNA]</scope>
    <source>
        <strain evidence="2 3">HX-9-20</strain>
    </source>
</reference>